<dbReference type="InterPro" id="IPR013324">
    <property type="entry name" value="RNA_pol_sigma_r3/r4-like"/>
</dbReference>
<dbReference type="GO" id="GO:0016987">
    <property type="term" value="F:sigma factor activity"/>
    <property type="evidence" value="ECO:0007669"/>
    <property type="project" value="UniProtKB-KW"/>
</dbReference>
<organism evidence="7 8">
    <name type="scientific">Paenibacillus sambharensis</name>
    <dbReference type="NCBI Taxonomy" id="1803190"/>
    <lineage>
        <taxon>Bacteria</taxon>
        <taxon>Bacillati</taxon>
        <taxon>Bacillota</taxon>
        <taxon>Bacilli</taxon>
        <taxon>Bacillales</taxon>
        <taxon>Paenibacillaceae</taxon>
        <taxon>Paenibacillus</taxon>
    </lineage>
</organism>
<dbReference type="Proteomes" id="UP000249522">
    <property type="component" value="Unassembled WGS sequence"/>
</dbReference>
<evidence type="ECO:0000313" key="8">
    <source>
        <dbReference type="Proteomes" id="UP000249522"/>
    </source>
</evidence>
<keyword evidence="8" id="KW-1185">Reference proteome</keyword>
<evidence type="ECO:0000256" key="3">
    <source>
        <dbReference type="ARBA" id="ARBA00023082"/>
    </source>
</evidence>
<dbReference type="PANTHER" id="PTHR43133">
    <property type="entry name" value="RNA POLYMERASE ECF-TYPE SIGMA FACTO"/>
    <property type="match status" value="1"/>
</dbReference>
<dbReference type="GO" id="GO:0003677">
    <property type="term" value="F:DNA binding"/>
    <property type="evidence" value="ECO:0007669"/>
    <property type="project" value="InterPro"/>
</dbReference>
<dbReference type="InterPro" id="IPR007627">
    <property type="entry name" value="RNA_pol_sigma70_r2"/>
</dbReference>
<dbReference type="Pfam" id="PF04542">
    <property type="entry name" value="Sigma70_r2"/>
    <property type="match status" value="1"/>
</dbReference>
<dbReference type="RefSeq" id="WP_111148091.1">
    <property type="nucleotide sequence ID" value="NZ_QKRB01000053.1"/>
</dbReference>
<reference evidence="7 8" key="1">
    <citation type="submission" date="2018-06" db="EMBL/GenBank/DDBJ databases">
        <title>Paenibacillus imtechensis sp. nov.</title>
        <authorList>
            <person name="Pinnaka A.K."/>
            <person name="Singh H."/>
            <person name="Kaur M."/>
        </authorList>
    </citation>
    <scope>NUCLEOTIDE SEQUENCE [LARGE SCALE GENOMIC DNA]</scope>
    <source>
        <strain evidence="7 8">SMB1</strain>
    </source>
</reference>
<dbReference type="InterPro" id="IPR036388">
    <property type="entry name" value="WH-like_DNA-bd_sf"/>
</dbReference>
<dbReference type="OrthoDB" id="9785675at2"/>
<evidence type="ECO:0000256" key="2">
    <source>
        <dbReference type="ARBA" id="ARBA00023015"/>
    </source>
</evidence>
<evidence type="ECO:0000259" key="5">
    <source>
        <dbReference type="Pfam" id="PF04542"/>
    </source>
</evidence>
<dbReference type="InterPro" id="IPR013249">
    <property type="entry name" value="RNA_pol_sigma70_r4_t2"/>
</dbReference>
<dbReference type="Gene3D" id="1.10.1740.10">
    <property type="match status" value="1"/>
</dbReference>
<protein>
    <submittedName>
        <fullName evidence="7">RNA polymerase subunit sigma-70</fullName>
    </submittedName>
</protein>
<dbReference type="Gene3D" id="1.10.10.10">
    <property type="entry name" value="Winged helix-like DNA-binding domain superfamily/Winged helix DNA-binding domain"/>
    <property type="match status" value="1"/>
</dbReference>
<comment type="similarity">
    <text evidence="1">Belongs to the sigma-70 factor family. ECF subfamily.</text>
</comment>
<evidence type="ECO:0000313" key="7">
    <source>
        <dbReference type="EMBL" id="PZD94322.1"/>
    </source>
</evidence>
<dbReference type="Pfam" id="PF08281">
    <property type="entry name" value="Sigma70_r4_2"/>
    <property type="match status" value="1"/>
</dbReference>
<keyword evidence="2" id="KW-0805">Transcription regulation</keyword>
<dbReference type="CDD" id="cd06171">
    <property type="entry name" value="Sigma70_r4"/>
    <property type="match status" value="1"/>
</dbReference>
<feature type="domain" description="RNA polymerase sigma factor 70 region 4 type 2" evidence="6">
    <location>
        <begin position="114"/>
        <end position="166"/>
    </location>
</feature>
<dbReference type="GO" id="GO:0006352">
    <property type="term" value="P:DNA-templated transcription initiation"/>
    <property type="evidence" value="ECO:0007669"/>
    <property type="project" value="InterPro"/>
</dbReference>
<accession>A0A2W1LH03</accession>
<name>A0A2W1LH03_9BACL</name>
<dbReference type="PANTHER" id="PTHR43133:SF51">
    <property type="entry name" value="RNA POLYMERASE SIGMA FACTOR"/>
    <property type="match status" value="1"/>
</dbReference>
<dbReference type="InterPro" id="IPR013325">
    <property type="entry name" value="RNA_pol_sigma_r2"/>
</dbReference>
<gene>
    <name evidence="7" type="ORF">DNH61_18095</name>
</gene>
<dbReference type="NCBIfam" id="TIGR02937">
    <property type="entry name" value="sigma70-ECF"/>
    <property type="match status" value="1"/>
</dbReference>
<dbReference type="InterPro" id="IPR014284">
    <property type="entry name" value="RNA_pol_sigma-70_dom"/>
</dbReference>
<dbReference type="EMBL" id="QKRB01000053">
    <property type="protein sequence ID" value="PZD94322.1"/>
    <property type="molecule type" value="Genomic_DNA"/>
</dbReference>
<evidence type="ECO:0000259" key="6">
    <source>
        <dbReference type="Pfam" id="PF08281"/>
    </source>
</evidence>
<dbReference type="AlphaFoldDB" id="A0A2W1LH03"/>
<evidence type="ECO:0000256" key="1">
    <source>
        <dbReference type="ARBA" id="ARBA00010641"/>
    </source>
</evidence>
<dbReference type="SUPFAM" id="SSF88659">
    <property type="entry name" value="Sigma3 and sigma4 domains of RNA polymerase sigma factors"/>
    <property type="match status" value="1"/>
</dbReference>
<dbReference type="SUPFAM" id="SSF88946">
    <property type="entry name" value="Sigma2 domain of RNA polymerase sigma factors"/>
    <property type="match status" value="1"/>
</dbReference>
<keyword evidence="3" id="KW-0731">Sigma factor</keyword>
<comment type="caution">
    <text evidence="7">The sequence shown here is derived from an EMBL/GenBank/DDBJ whole genome shotgun (WGS) entry which is preliminary data.</text>
</comment>
<evidence type="ECO:0000256" key="4">
    <source>
        <dbReference type="ARBA" id="ARBA00023163"/>
    </source>
</evidence>
<proteinExistence type="inferred from homology"/>
<keyword evidence="4" id="KW-0804">Transcription</keyword>
<feature type="domain" description="RNA polymerase sigma-70 region 2" evidence="5">
    <location>
        <begin position="25"/>
        <end position="83"/>
    </location>
</feature>
<dbReference type="InterPro" id="IPR039425">
    <property type="entry name" value="RNA_pol_sigma-70-like"/>
</dbReference>
<sequence>MSNWLPDGDLPPLSAESSKQEAVLRELYNHMIRVAYSKVRNKSDAHDVVQDAWVKMLSNHATLREESKLTAWAKAITKNVALNVNKTAGRIQPCEEWPSAVDHSAALTEAELMMEISELLGALDPTTRTLILYKFYYGFKDQEIADVMKMPVGTVKAKIHRTKERLKRTDIAPNM</sequence>